<dbReference type="AlphaFoldDB" id="A0A819Y1C3"/>
<accession>A0A819Y1C3</accession>
<dbReference type="Proteomes" id="UP000663836">
    <property type="component" value="Unassembled WGS sequence"/>
</dbReference>
<organism evidence="1 2">
    <name type="scientific">Rotaria sordida</name>
    <dbReference type="NCBI Taxonomy" id="392033"/>
    <lineage>
        <taxon>Eukaryota</taxon>
        <taxon>Metazoa</taxon>
        <taxon>Spiralia</taxon>
        <taxon>Gnathifera</taxon>
        <taxon>Rotifera</taxon>
        <taxon>Eurotatoria</taxon>
        <taxon>Bdelloidea</taxon>
        <taxon>Philodinida</taxon>
        <taxon>Philodinidae</taxon>
        <taxon>Rotaria</taxon>
    </lineage>
</organism>
<gene>
    <name evidence="1" type="ORF">JBS370_LOCUS33829</name>
</gene>
<protein>
    <submittedName>
        <fullName evidence="1">Uncharacterized protein</fullName>
    </submittedName>
</protein>
<dbReference type="EMBL" id="CAJOBD010010134">
    <property type="protein sequence ID" value="CAF4147809.1"/>
    <property type="molecule type" value="Genomic_DNA"/>
</dbReference>
<reference evidence="1" key="1">
    <citation type="submission" date="2021-02" db="EMBL/GenBank/DDBJ databases">
        <authorList>
            <person name="Nowell W R."/>
        </authorList>
    </citation>
    <scope>NUCLEOTIDE SEQUENCE</scope>
</reference>
<evidence type="ECO:0000313" key="2">
    <source>
        <dbReference type="Proteomes" id="UP000663836"/>
    </source>
</evidence>
<proteinExistence type="predicted"/>
<evidence type="ECO:0000313" key="1">
    <source>
        <dbReference type="EMBL" id="CAF4147809.1"/>
    </source>
</evidence>
<comment type="caution">
    <text evidence="1">The sequence shown here is derived from an EMBL/GenBank/DDBJ whole genome shotgun (WGS) entry which is preliminary data.</text>
</comment>
<name>A0A819Y1C3_9BILA</name>
<sequence length="31" mass="3491">MDASADSTNRQHDINNDVRAALLTQLEHLLQ</sequence>
<feature type="non-terminal residue" evidence="1">
    <location>
        <position position="31"/>
    </location>
</feature>